<dbReference type="InterPro" id="IPR013103">
    <property type="entry name" value="RVT_2"/>
</dbReference>
<feature type="domain" description="Retroviral polymerase SH3-like" evidence="4">
    <location>
        <begin position="121"/>
        <end position="159"/>
    </location>
</feature>
<dbReference type="Pfam" id="PF25597">
    <property type="entry name" value="SH3_retrovirus"/>
    <property type="match status" value="1"/>
</dbReference>
<keyword evidence="2" id="KW-1133">Transmembrane helix</keyword>
<feature type="region of interest" description="Disordered" evidence="1">
    <location>
        <begin position="1"/>
        <end position="33"/>
    </location>
</feature>
<evidence type="ECO:0000313" key="6">
    <source>
        <dbReference type="Proteomes" id="UP000288805"/>
    </source>
</evidence>
<feature type="compositionally biased region" description="Polar residues" evidence="1">
    <location>
        <begin position="197"/>
        <end position="211"/>
    </location>
</feature>
<evidence type="ECO:0000256" key="1">
    <source>
        <dbReference type="SAM" id="MobiDB-lite"/>
    </source>
</evidence>
<keyword evidence="2" id="KW-0812">Transmembrane</keyword>
<organism evidence="5 6">
    <name type="scientific">Vitis vinifera</name>
    <name type="common">Grape</name>
    <dbReference type="NCBI Taxonomy" id="29760"/>
    <lineage>
        <taxon>Eukaryota</taxon>
        <taxon>Viridiplantae</taxon>
        <taxon>Streptophyta</taxon>
        <taxon>Embryophyta</taxon>
        <taxon>Tracheophyta</taxon>
        <taxon>Spermatophyta</taxon>
        <taxon>Magnoliopsida</taxon>
        <taxon>eudicotyledons</taxon>
        <taxon>Gunneridae</taxon>
        <taxon>Pentapetalae</taxon>
        <taxon>rosids</taxon>
        <taxon>Vitales</taxon>
        <taxon>Vitaceae</taxon>
        <taxon>Viteae</taxon>
        <taxon>Vitis</taxon>
    </lineage>
</organism>
<dbReference type="PANTHER" id="PTHR11439:SF455">
    <property type="entry name" value="RLK (RECEPTOR-LIKE PROTEIN KINASE) 8, PUTATIVE-RELATED"/>
    <property type="match status" value="1"/>
</dbReference>
<dbReference type="InterPro" id="IPR057670">
    <property type="entry name" value="SH3_retrovirus"/>
</dbReference>
<evidence type="ECO:0000256" key="2">
    <source>
        <dbReference type="SAM" id="Phobius"/>
    </source>
</evidence>
<proteinExistence type="predicted"/>
<dbReference type="Pfam" id="PF07727">
    <property type="entry name" value="RVT_2"/>
    <property type="match status" value="1"/>
</dbReference>
<dbReference type="Proteomes" id="UP000288805">
    <property type="component" value="Unassembled WGS sequence"/>
</dbReference>
<feature type="compositionally biased region" description="Low complexity" evidence="1">
    <location>
        <begin position="256"/>
        <end position="267"/>
    </location>
</feature>
<feature type="transmembrane region" description="Helical" evidence="2">
    <location>
        <begin position="591"/>
        <end position="611"/>
    </location>
</feature>
<feature type="domain" description="Reverse transcriptase Ty1/copia-type" evidence="3">
    <location>
        <begin position="391"/>
        <end position="469"/>
    </location>
</feature>
<feature type="compositionally biased region" description="Low complexity" evidence="1">
    <location>
        <begin position="212"/>
        <end position="227"/>
    </location>
</feature>
<sequence>MIKHDKKELHEQMNMDEKPEVHHTSFGNSTSSNWIMDSGASHHVTGDLSNLSHHQPYEGPDDILLGSQNGGASHSRRSKDDVYECPWPNKGNIVGIQYQVSPPYTPEHVGSTERKHHHVVETGYSNTHNAYKCLDLSSNRVYISRHVQFIKHQFPLTSNTLPTDLDQVVSTWSSCSLALAAIQPSFCVVPTPSESFLHQGSSSTTTRPNQELLSSRSPTSSSPSIMTSAPLSVCDATPRYDLSSFSLPLSSNSSNTCSPSLSLSPPTQTQGSNPPPEPSHRIVTRSQNNIHCPKQFPGFNTNFHVTKHPFPVSLEPTTASQALQDPNWCAAMDDELAALARNRTWVLVPPPSNHNIVGCKWVFRIKRNLDGSISRYKACLVAKGFHQRPGLDVNNAFLHGNLTKDVYMAQPPRYVDQDNPTHVCHLQKALYGLKQAPRAWYTELKTFLLNFGFINSKSDTSLFIYQFGKVSFGSIKNSSTPMSSTSHLTLNDGSPPTNATQFRSLVGGLQYLQLTRPAIAFVVNKLAQFMHAPTQTHWTAAKRLLHYLKHTIHFGLTFQRPQPLHLQAYSDVTPPLIFELIPMPIRLATKILTSLPLLLFFFLVAIQSLGVQKNRRR</sequence>
<feature type="region of interest" description="Disordered" evidence="1">
    <location>
        <begin position="45"/>
        <end position="82"/>
    </location>
</feature>
<dbReference type="SUPFAM" id="SSF56672">
    <property type="entry name" value="DNA/RNA polymerases"/>
    <property type="match status" value="1"/>
</dbReference>
<reference evidence="5 6" key="1">
    <citation type="journal article" date="2018" name="PLoS Genet.">
        <title>Population sequencing reveals clonal diversity and ancestral inbreeding in the grapevine cultivar Chardonnay.</title>
        <authorList>
            <person name="Roach M.J."/>
            <person name="Johnson D.L."/>
            <person name="Bohlmann J."/>
            <person name="van Vuuren H.J."/>
            <person name="Jones S.J."/>
            <person name="Pretorius I.S."/>
            <person name="Schmidt S.A."/>
            <person name="Borneman A.R."/>
        </authorList>
    </citation>
    <scope>NUCLEOTIDE SEQUENCE [LARGE SCALE GENOMIC DNA]</scope>
    <source>
        <strain evidence="6">cv. Chardonnay</strain>
        <tissue evidence="5">Leaf</tissue>
    </source>
</reference>
<keyword evidence="2" id="KW-0472">Membrane</keyword>
<gene>
    <name evidence="5" type="primary">RE1_3521</name>
    <name evidence="5" type="ORF">CK203_044023</name>
</gene>
<protein>
    <submittedName>
        <fullName evidence="5">Retrovirus-related Pol polyprotein from transposon RE1</fullName>
    </submittedName>
</protein>
<comment type="caution">
    <text evidence="5">The sequence shown here is derived from an EMBL/GenBank/DDBJ whole genome shotgun (WGS) entry which is preliminary data.</text>
</comment>
<evidence type="ECO:0000259" key="3">
    <source>
        <dbReference type="Pfam" id="PF07727"/>
    </source>
</evidence>
<feature type="compositionally biased region" description="Basic and acidic residues" evidence="1">
    <location>
        <begin position="1"/>
        <end position="23"/>
    </location>
</feature>
<feature type="region of interest" description="Disordered" evidence="1">
    <location>
        <begin position="256"/>
        <end position="282"/>
    </location>
</feature>
<evidence type="ECO:0000313" key="5">
    <source>
        <dbReference type="EMBL" id="RVW87804.1"/>
    </source>
</evidence>
<dbReference type="AlphaFoldDB" id="A0A438HTL1"/>
<dbReference type="InterPro" id="IPR043502">
    <property type="entry name" value="DNA/RNA_pol_sf"/>
</dbReference>
<accession>A0A438HTL1</accession>
<name>A0A438HTL1_VITVI</name>
<dbReference type="PANTHER" id="PTHR11439">
    <property type="entry name" value="GAG-POL-RELATED RETROTRANSPOSON"/>
    <property type="match status" value="1"/>
</dbReference>
<evidence type="ECO:0000259" key="4">
    <source>
        <dbReference type="Pfam" id="PF25597"/>
    </source>
</evidence>
<feature type="region of interest" description="Disordered" evidence="1">
    <location>
        <begin position="197"/>
        <end position="227"/>
    </location>
</feature>
<dbReference type="EMBL" id="QGNW01000180">
    <property type="protein sequence ID" value="RVW87804.1"/>
    <property type="molecule type" value="Genomic_DNA"/>
</dbReference>